<dbReference type="EMBL" id="JACHXS010000017">
    <property type="protein sequence ID" value="MBB3225208.1"/>
    <property type="molecule type" value="Genomic_DNA"/>
</dbReference>
<evidence type="ECO:0000313" key="1">
    <source>
        <dbReference type="EMBL" id="MBB3225208.1"/>
    </source>
</evidence>
<accession>A0A7W5HG15</accession>
<comment type="caution">
    <text evidence="1">The sequence shown here is derived from an EMBL/GenBank/DDBJ whole genome shotgun (WGS) entry which is preliminary data.</text>
</comment>
<proteinExistence type="predicted"/>
<organism evidence="1 2">
    <name type="scientific">Pseudoduganella umbonata</name>
    <dbReference type="NCBI Taxonomy" id="864828"/>
    <lineage>
        <taxon>Bacteria</taxon>
        <taxon>Pseudomonadati</taxon>
        <taxon>Pseudomonadota</taxon>
        <taxon>Betaproteobacteria</taxon>
        <taxon>Burkholderiales</taxon>
        <taxon>Oxalobacteraceae</taxon>
        <taxon>Telluria group</taxon>
        <taxon>Pseudoduganella</taxon>
    </lineage>
</organism>
<protein>
    <submittedName>
        <fullName evidence="1">Uncharacterized protein</fullName>
    </submittedName>
</protein>
<dbReference type="AlphaFoldDB" id="A0A7W5HG15"/>
<gene>
    <name evidence="1" type="ORF">FHS02_006079</name>
</gene>
<evidence type="ECO:0000313" key="2">
    <source>
        <dbReference type="Proteomes" id="UP000584325"/>
    </source>
</evidence>
<dbReference type="Proteomes" id="UP000584325">
    <property type="component" value="Unassembled WGS sequence"/>
</dbReference>
<dbReference type="RefSeq" id="WP_175424669.1">
    <property type="nucleotide sequence ID" value="NZ_CP040017.1"/>
</dbReference>
<reference evidence="1 2" key="1">
    <citation type="submission" date="2020-08" db="EMBL/GenBank/DDBJ databases">
        <title>Genomic Encyclopedia of Type Strains, Phase III (KMG-III): the genomes of soil and plant-associated and newly described type strains.</title>
        <authorList>
            <person name="Whitman W."/>
        </authorList>
    </citation>
    <scope>NUCLEOTIDE SEQUENCE [LARGE SCALE GENOMIC DNA]</scope>
    <source>
        <strain evidence="1 2">CECT 7753</strain>
    </source>
</reference>
<name>A0A7W5HG15_9BURK</name>
<sequence>MIGNLDHHFAEWSTRQMLVGLLGFVECIDLVDDMLDAVLVEERVIRSNEVRGATAMPEWWSGGRSRAPAACRATGTRRSSRIIDHVV</sequence>